<evidence type="ECO:0000256" key="1">
    <source>
        <dbReference type="SAM" id="Phobius"/>
    </source>
</evidence>
<dbReference type="Proteomes" id="UP000318833">
    <property type="component" value="Unassembled WGS sequence"/>
</dbReference>
<gene>
    <name evidence="2" type="ORF">FOF46_07645</name>
</gene>
<keyword evidence="1" id="KW-1133">Transmembrane helix</keyword>
<feature type="transmembrane region" description="Helical" evidence="1">
    <location>
        <begin position="12"/>
        <end position="29"/>
    </location>
</feature>
<dbReference type="OrthoDB" id="1159788at2"/>
<dbReference type="AlphaFoldDB" id="A0A554VNE5"/>
<sequence length="207" mass="23750">MNKTAKNILKYLIEIIIVAFGVFLGVYFSNVNAENKTKAEKEKSLRIIIKELENNQLLLEKHINYHENIKIQIDSIALKLSEKDKLSNFTTDNKFNHNNIKGWNGFQFARLQKTAFEGTKISGILKEFDIELIQKISSVYVLQETYTDFGTSILNKAIETNSSTKVIDFIGVIELMTSDLLILEKRLNEGLKKTITELKTPDNIVYK</sequence>
<keyword evidence="3" id="KW-1185">Reference proteome</keyword>
<evidence type="ECO:0000313" key="2">
    <source>
        <dbReference type="EMBL" id="TSE09880.1"/>
    </source>
</evidence>
<protein>
    <submittedName>
        <fullName evidence="2">Uncharacterized protein</fullName>
    </submittedName>
</protein>
<keyword evidence="1" id="KW-0812">Transmembrane</keyword>
<name>A0A554VNE5_9FLAO</name>
<accession>A0A554VNE5</accession>
<dbReference type="EMBL" id="VLNR01000011">
    <property type="protein sequence ID" value="TSE09880.1"/>
    <property type="molecule type" value="Genomic_DNA"/>
</dbReference>
<keyword evidence="1" id="KW-0472">Membrane</keyword>
<evidence type="ECO:0000313" key="3">
    <source>
        <dbReference type="Proteomes" id="UP000318833"/>
    </source>
</evidence>
<proteinExistence type="predicted"/>
<dbReference type="RefSeq" id="WP_143916049.1">
    <property type="nucleotide sequence ID" value="NZ_CANMIK010000028.1"/>
</dbReference>
<reference evidence="2 3" key="1">
    <citation type="submission" date="2019-07" db="EMBL/GenBank/DDBJ databases">
        <title>The draft genome sequence of Aquimarina algiphila M91.</title>
        <authorList>
            <person name="Meng X."/>
        </authorList>
    </citation>
    <scope>NUCLEOTIDE SEQUENCE [LARGE SCALE GENOMIC DNA]</scope>
    <source>
        <strain evidence="2 3">M91</strain>
    </source>
</reference>
<organism evidence="2 3">
    <name type="scientific">Aquimarina algiphila</name>
    <dbReference type="NCBI Taxonomy" id="2047982"/>
    <lineage>
        <taxon>Bacteria</taxon>
        <taxon>Pseudomonadati</taxon>
        <taxon>Bacteroidota</taxon>
        <taxon>Flavobacteriia</taxon>
        <taxon>Flavobacteriales</taxon>
        <taxon>Flavobacteriaceae</taxon>
        <taxon>Aquimarina</taxon>
    </lineage>
</organism>
<comment type="caution">
    <text evidence="2">The sequence shown here is derived from an EMBL/GenBank/DDBJ whole genome shotgun (WGS) entry which is preliminary data.</text>
</comment>